<dbReference type="InterPro" id="IPR016186">
    <property type="entry name" value="C-type_lectin-like/link_sf"/>
</dbReference>
<sequence>MAKLVGVTCYRVEHLGANYSASTWAQDTDFCQNLHPTATLPTFASEAEYVFLRELREYFMLNMVRASGGRFVMTGRTDDSFWPAFWADGEPGSLDHYGSLYDDGLLHAFPKSASFGRRVIVCQVLLN</sequence>
<dbReference type="SUPFAM" id="SSF56436">
    <property type="entry name" value="C-type lectin-like"/>
    <property type="match status" value="1"/>
</dbReference>
<dbReference type="AlphaFoldDB" id="A0A6A4XAB7"/>
<evidence type="ECO:0000313" key="2">
    <source>
        <dbReference type="Proteomes" id="UP000440578"/>
    </source>
</evidence>
<reference evidence="1 2" key="1">
    <citation type="submission" date="2019-07" db="EMBL/GenBank/DDBJ databases">
        <title>Draft genome assembly of a fouling barnacle, Amphibalanus amphitrite (Darwin, 1854): The first reference genome for Thecostraca.</title>
        <authorList>
            <person name="Kim W."/>
        </authorList>
    </citation>
    <scope>NUCLEOTIDE SEQUENCE [LARGE SCALE GENOMIC DNA]</scope>
    <source>
        <strain evidence="1">SNU_AA5</strain>
        <tissue evidence="1">Soma without cirri and trophi</tissue>
    </source>
</reference>
<gene>
    <name evidence="1" type="ORF">FJT64_015104</name>
</gene>
<proteinExistence type="predicted"/>
<protein>
    <recommendedName>
        <fullName evidence="3">C-type lectin domain-containing protein</fullName>
    </recommendedName>
</protein>
<comment type="caution">
    <text evidence="1">The sequence shown here is derived from an EMBL/GenBank/DDBJ whole genome shotgun (WGS) entry which is preliminary data.</text>
</comment>
<dbReference type="Proteomes" id="UP000440578">
    <property type="component" value="Unassembled WGS sequence"/>
</dbReference>
<evidence type="ECO:0000313" key="1">
    <source>
        <dbReference type="EMBL" id="KAF0314449.1"/>
    </source>
</evidence>
<name>A0A6A4XAB7_AMPAM</name>
<dbReference type="Gene3D" id="3.10.100.10">
    <property type="entry name" value="Mannose-Binding Protein A, subunit A"/>
    <property type="match status" value="1"/>
</dbReference>
<accession>A0A6A4XAB7</accession>
<evidence type="ECO:0008006" key="3">
    <source>
        <dbReference type="Google" id="ProtNLM"/>
    </source>
</evidence>
<organism evidence="1 2">
    <name type="scientific">Amphibalanus amphitrite</name>
    <name type="common">Striped barnacle</name>
    <name type="synonym">Balanus amphitrite</name>
    <dbReference type="NCBI Taxonomy" id="1232801"/>
    <lineage>
        <taxon>Eukaryota</taxon>
        <taxon>Metazoa</taxon>
        <taxon>Ecdysozoa</taxon>
        <taxon>Arthropoda</taxon>
        <taxon>Crustacea</taxon>
        <taxon>Multicrustacea</taxon>
        <taxon>Cirripedia</taxon>
        <taxon>Thoracica</taxon>
        <taxon>Thoracicalcarea</taxon>
        <taxon>Balanomorpha</taxon>
        <taxon>Balanoidea</taxon>
        <taxon>Balanidae</taxon>
        <taxon>Amphibalaninae</taxon>
        <taxon>Amphibalanus</taxon>
    </lineage>
</organism>
<keyword evidence="2" id="KW-1185">Reference proteome</keyword>
<dbReference type="EMBL" id="VIIS01000019">
    <property type="protein sequence ID" value="KAF0314449.1"/>
    <property type="molecule type" value="Genomic_DNA"/>
</dbReference>
<dbReference type="InterPro" id="IPR016187">
    <property type="entry name" value="CTDL_fold"/>
</dbReference>